<dbReference type="NCBIfam" id="NF040903">
    <property type="entry name" value="GguC"/>
    <property type="match status" value="1"/>
</dbReference>
<comment type="caution">
    <text evidence="2">The sequence shown here is derived from an EMBL/GenBank/DDBJ whole genome shotgun (WGS) entry which is preliminary data.</text>
</comment>
<proteinExistence type="predicted"/>
<dbReference type="Gene3D" id="3.90.850.10">
    <property type="entry name" value="Fumarylacetoacetase-like, C-terminal domain"/>
    <property type="match status" value="1"/>
</dbReference>
<dbReference type="RefSeq" id="WP_240719963.1">
    <property type="nucleotide sequence ID" value="NZ_JAKVTW010000021.1"/>
</dbReference>
<dbReference type="InterPro" id="IPR036663">
    <property type="entry name" value="Fumarylacetoacetase_C_sf"/>
</dbReference>
<organism evidence="2 3">
    <name type="scientific">Vreelandella neptunia</name>
    <dbReference type="NCBI Taxonomy" id="115551"/>
    <lineage>
        <taxon>Bacteria</taxon>
        <taxon>Pseudomonadati</taxon>
        <taxon>Pseudomonadota</taxon>
        <taxon>Gammaproteobacteria</taxon>
        <taxon>Oceanospirillales</taxon>
        <taxon>Halomonadaceae</taxon>
        <taxon>Vreelandella</taxon>
    </lineage>
</organism>
<evidence type="ECO:0000313" key="3">
    <source>
        <dbReference type="Proteomes" id="UP001320609"/>
    </source>
</evidence>
<dbReference type="InterPro" id="IPR009645">
    <property type="entry name" value="GguC"/>
</dbReference>
<evidence type="ECO:0000256" key="1">
    <source>
        <dbReference type="SAM" id="MobiDB-lite"/>
    </source>
</evidence>
<dbReference type="EMBL" id="JAKVTW010000021">
    <property type="protein sequence ID" value="MCH4813641.1"/>
    <property type="molecule type" value="Genomic_DNA"/>
</dbReference>
<reference evidence="2 3" key="1">
    <citation type="submission" date="2022-03" db="EMBL/GenBank/DDBJ databases">
        <title>Genomic signatures underlying metal tolerance in selected Arctic bacterial isolates.</title>
        <authorList>
            <person name="Thomas F.A."/>
            <person name="Venkatachalam S."/>
            <person name="Krishnan K.P."/>
        </authorList>
    </citation>
    <scope>NUCLEOTIDE SEQUENCE [LARGE SCALE GENOMIC DNA]</scope>
    <source>
        <strain evidence="2 3">HM116</strain>
    </source>
</reference>
<gene>
    <name evidence="2" type="ORF">MLE19_20125</name>
</gene>
<sequence>MHIVQVENNGNEVVAAVVNGDELELLSQPLYTIALQAANSGNKLVESLADFRTSDIMSYDTAIRDGRLRAPITHPEPANLLLTGTGLTHLGSAAPRSQMHAAEKAEPKTAQPTDTQRMFDLGVAGGKPTSDEVGAQPEWFYKGTGHTLRAPFAEITMPDFALDGGEEAELAGIYIVNDEGRIYRVGFSLANEFSDHVTEKQNYLYLAHSKLRDCSIGPEIFVGDLPEEVEGSVSLHRNGDQLWQRAFMSGEKHMCHSVSNLEYHHFKYATFCQPNQLHIHFFGAAVLSFGDGIALEDGDEMRIECDIMTRPLSNVLKRTPAAKPTIETL</sequence>
<keyword evidence="3" id="KW-1185">Reference proteome</keyword>
<feature type="region of interest" description="Disordered" evidence="1">
    <location>
        <begin position="93"/>
        <end position="115"/>
    </location>
</feature>
<dbReference type="PIRSF" id="PIRSF033905">
    <property type="entry name" value="UCP033905"/>
    <property type="match status" value="1"/>
</dbReference>
<dbReference type="SUPFAM" id="SSF56529">
    <property type="entry name" value="FAH"/>
    <property type="match status" value="1"/>
</dbReference>
<protein>
    <submittedName>
        <fullName evidence="2">FAH family protein</fullName>
    </submittedName>
</protein>
<dbReference type="Proteomes" id="UP001320609">
    <property type="component" value="Unassembled WGS sequence"/>
</dbReference>
<evidence type="ECO:0000313" key="2">
    <source>
        <dbReference type="EMBL" id="MCH4813641.1"/>
    </source>
</evidence>
<accession>A0ABS9SBZ9</accession>
<name>A0ABS9SBZ9_9GAMM</name>